<dbReference type="Proteomes" id="UP001174909">
    <property type="component" value="Unassembled WGS sequence"/>
</dbReference>
<dbReference type="AlphaFoldDB" id="A0AA35THJ4"/>
<organism evidence="1 2">
    <name type="scientific">Geodia barretti</name>
    <name type="common">Barrett's horny sponge</name>
    <dbReference type="NCBI Taxonomy" id="519541"/>
    <lineage>
        <taxon>Eukaryota</taxon>
        <taxon>Metazoa</taxon>
        <taxon>Porifera</taxon>
        <taxon>Demospongiae</taxon>
        <taxon>Heteroscleromorpha</taxon>
        <taxon>Tetractinellida</taxon>
        <taxon>Astrophorina</taxon>
        <taxon>Geodiidae</taxon>
        <taxon>Geodia</taxon>
    </lineage>
</organism>
<dbReference type="SUPFAM" id="SSF50353">
    <property type="entry name" value="Cytokine"/>
    <property type="match status" value="1"/>
</dbReference>
<dbReference type="InterPro" id="IPR008996">
    <property type="entry name" value="IL1/FGF"/>
</dbReference>
<gene>
    <name evidence="1" type="ORF">GBAR_LOCUS26015</name>
</gene>
<name>A0AA35THJ4_GEOBA</name>
<reference evidence="1" key="1">
    <citation type="submission" date="2023-03" db="EMBL/GenBank/DDBJ databases">
        <authorList>
            <person name="Steffen K."/>
            <person name="Cardenas P."/>
        </authorList>
    </citation>
    <scope>NUCLEOTIDE SEQUENCE</scope>
</reference>
<comment type="caution">
    <text evidence="1">The sequence shown here is derived from an EMBL/GenBank/DDBJ whole genome shotgun (WGS) entry which is preliminary data.</text>
</comment>
<accession>A0AA35THJ4</accession>
<proteinExistence type="predicted"/>
<sequence length="147" mass="16089">MTPFGRLSIANQLRDRSIIQLYLKPSTYLSINGTGFILSTTNGGDKNTFFTLIDRGMGIMSLHSHQYPGFRLRMNNFVLEGKGDPNLSADWRLKENGDGTVQFESVICQGACVGINKGGTLVKNISIFLVNVQKFGGAETVTKSPLN</sequence>
<evidence type="ECO:0000313" key="2">
    <source>
        <dbReference type="Proteomes" id="UP001174909"/>
    </source>
</evidence>
<protein>
    <submittedName>
        <fullName evidence="1">Uncharacterized protein</fullName>
    </submittedName>
</protein>
<evidence type="ECO:0000313" key="1">
    <source>
        <dbReference type="EMBL" id="CAI8047076.1"/>
    </source>
</evidence>
<dbReference type="EMBL" id="CASHTH010003606">
    <property type="protein sequence ID" value="CAI8047076.1"/>
    <property type="molecule type" value="Genomic_DNA"/>
</dbReference>
<keyword evidence="2" id="KW-1185">Reference proteome</keyword>